<feature type="transmembrane region" description="Helical" evidence="1">
    <location>
        <begin position="118"/>
        <end position="135"/>
    </location>
</feature>
<comment type="caution">
    <text evidence="2">The sequence shown here is derived from an EMBL/GenBank/DDBJ whole genome shotgun (WGS) entry which is preliminary data.</text>
</comment>
<keyword evidence="1" id="KW-0472">Membrane</keyword>
<evidence type="ECO:0000256" key="1">
    <source>
        <dbReference type="SAM" id="Phobius"/>
    </source>
</evidence>
<dbReference type="Proteomes" id="UP000176544">
    <property type="component" value="Unassembled WGS sequence"/>
</dbReference>
<reference evidence="2 3" key="1">
    <citation type="journal article" date="2016" name="Nat. Commun.">
        <title>Thousands of microbial genomes shed light on interconnected biogeochemical processes in an aquifer system.</title>
        <authorList>
            <person name="Anantharaman K."/>
            <person name="Brown C.T."/>
            <person name="Hug L.A."/>
            <person name="Sharon I."/>
            <person name="Castelle C.J."/>
            <person name="Probst A.J."/>
            <person name="Thomas B.C."/>
            <person name="Singh A."/>
            <person name="Wilkins M.J."/>
            <person name="Karaoz U."/>
            <person name="Brodie E.L."/>
            <person name="Williams K.H."/>
            <person name="Hubbard S.S."/>
            <person name="Banfield J.F."/>
        </authorList>
    </citation>
    <scope>NUCLEOTIDE SEQUENCE [LARGE SCALE GENOMIC DNA]</scope>
</reference>
<protein>
    <submittedName>
        <fullName evidence="2">Uncharacterized protein</fullName>
    </submittedName>
</protein>
<proteinExistence type="predicted"/>
<dbReference type="EMBL" id="MHJA01000017">
    <property type="protein sequence ID" value="OGY61063.1"/>
    <property type="molecule type" value="Genomic_DNA"/>
</dbReference>
<name>A0A1G1Z8T3_9BACT</name>
<keyword evidence="1" id="KW-1133">Transmembrane helix</keyword>
<organism evidence="2 3">
    <name type="scientific">Candidatus Colwellbacteria bacterium RIFCSPLOWO2_02_FULL_45_11</name>
    <dbReference type="NCBI Taxonomy" id="1797692"/>
    <lineage>
        <taxon>Bacteria</taxon>
        <taxon>Candidatus Colwelliibacteriota</taxon>
    </lineage>
</organism>
<feature type="transmembrane region" description="Helical" evidence="1">
    <location>
        <begin position="45"/>
        <end position="71"/>
    </location>
</feature>
<gene>
    <name evidence="2" type="ORF">A3I33_00325</name>
</gene>
<feature type="transmembrane region" description="Helical" evidence="1">
    <location>
        <begin position="83"/>
        <end position="106"/>
    </location>
</feature>
<feature type="transmembrane region" description="Helical" evidence="1">
    <location>
        <begin position="20"/>
        <end position="39"/>
    </location>
</feature>
<keyword evidence="1" id="KW-0812">Transmembrane</keyword>
<accession>A0A1G1Z8T3</accession>
<dbReference type="AlphaFoldDB" id="A0A1G1Z8T3"/>
<sequence>MIKHKQKLDRYSFMWSEVRLLIAAVALFAGGVPALYFLFPTAQGFGFLATLLTLSWIASGVASAFLAYRWLKGGRSLFGKKNELDLCAFLVSVVSGVNLGIVGLGGRNIGMTISSNRIVFAVVGVIYLWSAWQLWKSWKASGKKVF</sequence>
<evidence type="ECO:0000313" key="2">
    <source>
        <dbReference type="EMBL" id="OGY61063.1"/>
    </source>
</evidence>
<evidence type="ECO:0000313" key="3">
    <source>
        <dbReference type="Proteomes" id="UP000176544"/>
    </source>
</evidence>